<sequence>MEEFREAMKKHILFVLFFLLLLVIKQCATQPHACDVSDPNVRNYAFCDTSLSCERTSHLVSYLTLEEKVQQLGNRAKGIPRLGVPFYNWWNQALHGVANGHCVHFNATVPGATSFPGVTLLAASFNTSLWCKMGQVVSTEARAMYNVGLAGLTFWSPTINVLRDPRWGRVQETPGEDPRLVSEYAVHYIRGLKEVGDGEFNKSESNRPLKVSNCCKHYSAYDLDNWKGITRFTFDAKVTEQDMEATFQPPFKSCIQEGHVSSVMCSYNKIVIPSRHHNRMHYTATAEDAVALALKAGLKMNCGRYLQDDTQKAIKLKKVEEAIVDESLLYNFIVLKRLGFFDGDPKLLPFGKLGPSDVCTDDNHNLGVEAARQGIVLLDNDELFPLSQWKVSNYTTLLQALEQKKYVPDLIYEPGCSDILCKDDNQIEAAAKAAALADLVVVVVGLNSTIENEGADRESLKTPWFSREASEGSV</sequence>
<evidence type="ECO:0000313" key="5">
    <source>
        <dbReference type="EMBL" id="KAL3515366.1"/>
    </source>
</evidence>
<protein>
    <recommendedName>
        <fullName evidence="4">Glycoside hydrolase family 3 N-terminal domain-containing protein</fullName>
    </recommendedName>
</protein>
<dbReference type="Proteomes" id="UP001630127">
    <property type="component" value="Unassembled WGS sequence"/>
</dbReference>
<dbReference type="Gene3D" id="3.40.50.1700">
    <property type="entry name" value="Glycoside hydrolase family 3 C-terminal domain"/>
    <property type="match status" value="1"/>
</dbReference>
<dbReference type="Gene3D" id="3.20.20.300">
    <property type="entry name" value="Glycoside hydrolase, family 3, N-terminal domain"/>
    <property type="match status" value="2"/>
</dbReference>
<dbReference type="Pfam" id="PF00933">
    <property type="entry name" value="Glyco_hydro_3"/>
    <property type="match status" value="1"/>
</dbReference>
<keyword evidence="2" id="KW-0378">Hydrolase</keyword>
<dbReference type="EMBL" id="JBJUIK010000010">
    <property type="protein sequence ID" value="KAL3515366.1"/>
    <property type="molecule type" value="Genomic_DNA"/>
</dbReference>
<feature type="domain" description="Glycoside hydrolase family 3 N-terminal" evidence="4">
    <location>
        <begin position="111"/>
        <end position="269"/>
    </location>
</feature>
<proteinExistence type="inferred from homology"/>
<dbReference type="SUPFAM" id="SSF52279">
    <property type="entry name" value="Beta-D-glucan exohydrolase, C-terminal domain"/>
    <property type="match status" value="1"/>
</dbReference>
<evidence type="ECO:0000256" key="3">
    <source>
        <dbReference type="SAM" id="SignalP"/>
    </source>
</evidence>
<evidence type="ECO:0000313" key="6">
    <source>
        <dbReference type="Proteomes" id="UP001630127"/>
    </source>
</evidence>
<dbReference type="InterPro" id="IPR017853">
    <property type="entry name" value="GH"/>
</dbReference>
<evidence type="ECO:0000259" key="4">
    <source>
        <dbReference type="Pfam" id="PF00933"/>
    </source>
</evidence>
<dbReference type="InterPro" id="IPR044993">
    <property type="entry name" value="BXL"/>
</dbReference>
<dbReference type="InterPro" id="IPR036881">
    <property type="entry name" value="Glyco_hydro_3_C_sf"/>
</dbReference>
<dbReference type="GO" id="GO:0016787">
    <property type="term" value="F:hydrolase activity"/>
    <property type="evidence" value="ECO:0007669"/>
    <property type="project" value="UniProtKB-KW"/>
</dbReference>
<reference evidence="5 6" key="1">
    <citation type="submission" date="2024-11" db="EMBL/GenBank/DDBJ databases">
        <title>A near-complete genome assembly of Cinchona calisaya.</title>
        <authorList>
            <person name="Lian D.C."/>
            <person name="Zhao X.W."/>
            <person name="Wei L."/>
        </authorList>
    </citation>
    <scope>NUCLEOTIDE SEQUENCE [LARGE SCALE GENOMIC DNA]</scope>
    <source>
        <tissue evidence="5">Nenye</tissue>
    </source>
</reference>
<evidence type="ECO:0000256" key="2">
    <source>
        <dbReference type="ARBA" id="ARBA00022801"/>
    </source>
</evidence>
<dbReference type="InterPro" id="IPR036962">
    <property type="entry name" value="Glyco_hydro_3_N_sf"/>
</dbReference>
<feature type="chain" id="PRO_5044815446" description="Glycoside hydrolase family 3 N-terminal domain-containing protein" evidence="3">
    <location>
        <begin position="30"/>
        <end position="474"/>
    </location>
</feature>
<dbReference type="PANTHER" id="PTHR42721:SF3">
    <property type="entry name" value="BETA-D-XYLOSIDASE 5-RELATED"/>
    <property type="match status" value="1"/>
</dbReference>
<comment type="similarity">
    <text evidence="1">Belongs to the glycosyl hydrolase 3 family.</text>
</comment>
<dbReference type="SUPFAM" id="SSF51445">
    <property type="entry name" value="(Trans)glycosidases"/>
    <property type="match status" value="1"/>
</dbReference>
<organism evidence="5 6">
    <name type="scientific">Cinchona calisaya</name>
    <dbReference type="NCBI Taxonomy" id="153742"/>
    <lineage>
        <taxon>Eukaryota</taxon>
        <taxon>Viridiplantae</taxon>
        <taxon>Streptophyta</taxon>
        <taxon>Embryophyta</taxon>
        <taxon>Tracheophyta</taxon>
        <taxon>Spermatophyta</taxon>
        <taxon>Magnoliopsida</taxon>
        <taxon>eudicotyledons</taxon>
        <taxon>Gunneridae</taxon>
        <taxon>Pentapetalae</taxon>
        <taxon>asterids</taxon>
        <taxon>lamiids</taxon>
        <taxon>Gentianales</taxon>
        <taxon>Rubiaceae</taxon>
        <taxon>Cinchonoideae</taxon>
        <taxon>Cinchoneae</taxon>
        <taxon>Cinchona</taxon>
    </lineage>
</organism>
<evidence type="ECO:0000256" key="1">
    <source>
        <dbReference type="ARBA" id="ARBA00005336"/>
    </source>
</evidence>
<keyword evidence="6" id="KW-1185">Reference proteome</keyword>
<dbReference type="InterPro" id="IPR001764">
    <property type="entry name" value="Glyco_hydro_3_N"/>
</dbReference>
<comment type="caution">
    <text evidence="5">The sequence shown here is derived from an EMBL/GenBank/DDBJ whole genome shotgun (WGS) entry which is preliminary data.</text>
</comment>
<feature type="signal peptide" evidence="3">
    <location>
        <begin position="1"/>
        <end position="29"/>
    </location>
</feature>
<gene>
    <name evidence="5" type="ORF">ACH5RR_022268</name>
</gene>
<dbReference type="AlphaFoldDB" id="A0ABD2Z975"/>
<keyword evidence="3" id="KW-0732">Signal</keyword>
<dbReference type="PANTHER" id="PTHR42721">
    <property type="entry name" value="SUGAR HYDROLASE-RELATED"/>
    <property type="match status" value="1"/>
</dbReference>
<name>A0ABD2Z975_9GENT</name>
<accession>A0ABD2Z975</accession>